<dbReference type="PANTHER" id="PTHR12480">
    <property type="entry name" value="ARGININE DEMETHYLASE AND LYSYL-HYDROXYLASE JMJD"/>
    <property type="match status" value="1"/>
</dbReference>
<evidence type="ECO:0000256" key="2">
    <source>
        <dbReference type="ARBA" id="ARBA00047762"/>
    </source>
</evidence>
<reference evidence="7" key="1">
    <citation type="submission" date="2025-08" db="UniProtKB">
        <authorList>
            <consortium name="RefSeq"/>
        </authorList>
    </citation>
    <scope>IDENTIFICATION</scope>
    <source>
        <strain evidence="7">Aabys</strain>
        <tissue evidence="7">Whole body</tissue>
    </source>
</reference>
<dbReference type="Proteomes" id="UP001652621">
    <property type="component" value="Unplaced"/>
</dbReference>
<dbReference type="Gene3D" id="2.60.120.650">
    <property type="entry name" value="Cupin"/>
    <property type="match status" value="1"/>
</dbReference>
<comment type="similarity">
    <text evidence="1">Belongs to the JMJD6 family.</text>
</comment>
<proteinExistence type="inferred from homology"/>
<feature type="domain" description="JmjC" evidence="5">
    <location>
        <begin position="160"/>
        <end position="311"/>
    </location>
</feature>
<dbReference type="SUPFAM" id="SSF51197">
    <property type="entry name" value="Clavaminate synthase-like"/>
    <property type="match status" value="1"/>
</dbReference>
<dbReference type="OrthoDB" id="203487at2759"/>
<dbReference type="eggNOG" id="KOG2131">
    <property type="taxonomic scope" value="Eukaryota"/>
</dbReference>
<name>A0A9J7DA63_MUSDO</name>
<dbReference type="InterPro" id="IPR050910">
    <property type="entry name" value="JMJD6_ArgDemeth/LysHydrox"/>
</dbReference>
<evidence type="ECO:0000256" key="4">
    <source>
        <dbReference type="SAM" id="MobiDB-lite"/>
    </source>
</evidence>
<evidence type="ECO:0000256" key="3">
    <source>
        <dbReference type="ARBA" id="ARBA00082904"/>
    </source>
</evidence>
<dbReference type="Pfam" id="PF02373">
    <property type="entry name" value="JmjC"/>
    <property type="match status" value="1"/>
</dbReference>
<evidence type="ECO:0000259" key="5">
    <source>
        <dbReference type="PROSITE" id="PS51184"/>
    </source>
</evidence>
<dbReference type="PROSITE" id="PS51184">
    <property type="entry name" value="JMJC"/>
    <property type="match status" value="1"/>
</dbReference>
<protein>
    <recommendedName>
        <fullName evidence="3">Jumonji domain-containing protein 4</fullName>
    </recommendedName>
</protein>
<accession>A0A9J7DA63</accession>
<keyword evidence="6" id="KW-1185">Reference proteome</keyword>
<dbReference type="SMART" id="SM00558">
    <property type="entry name" value="JmjC"/>
    <property type="match status" value="1"/>
</dbReference>
<feature type="compositionally biased region" description="Low complexity" evidence="4">
    <location>
        <begin position="378"/>
        <end position="392"/>
    </location>
</feature>
<sequence length="460" mass="54106">MASDFEILDLEVPSINQEILPQYPQNIQRFNVNEISYNDFYWLFMERNVPVVLEQVSTHWECRNWVKSETAADSFDTSTTNKTSINYDYLKERIDNTLVPVANCGVEYFNSHAKSEMLFYDFLKYWQNEQGNEHETNPTELSNRKENSTDLLYLKDWHLKAQNPNYDFYKVPKHFASDWLNEHLLATNSDDYRFVYMGPKGTWTPFHSDVFGSFSWSTNIIGIKKWLLLPPGEELKLNDRLGNLPFCIDEQLLEEHNVHFYTLLQKENESLFVPSGWYHQVSNVTDTISVNHNWFNACNLERIWNNLSQQMQRVMAEIDDCRQMDNFNDHCQTMLRASFGINYLDFIQLLQSITERRLIARNNNTASDLTDNHHQQKTTTTRPLSSMSSTSSPTLSSKLIFFDHYIPNDYHMQHDLQRIVQVVDSMLQDPVICDDRIVLYRKCIQLKETLTSSFIPSLLS</sequence>
<evidence type="ECO:0000313" key="7">
    <source>
        <dbReference type="RefSeq" id="XP_011294534.2"/>
    </source>
</evidence>
<dbReference type="VEuPathDB" id="VectorBase:MDOA008979"/>
<evidence type="ECO:0000256" key="1">
    <source>
        <dbReference type="ARBA" id="ARBA00038068"/>
    </source>
</evidence>
<dbReference type="RefSeq" id="XP_011294534.2">
    <property type="nucleotide sequence ID" value="XM_011296232.3"/>
</dbReference>
<organism evidence="6 7">
    <name type="scientific">Musca domestica</name>
    <name type="common">House fly</name>
    <dbReference type="NCBI Taxonomy" id="7370"/>
    <lineage>
        <taxon>Eukaryota</taxon>
        <taxon>Metazoa</taxon>
        <taxon>Ecdysozoa</taxon>
        <taxon>Arthropoda</taxon>
        <taxon>Hexapoda</taxon>
        <taxon>Insecta</taxon>
        <taxon>Pterygota</taxon>
        <taxon>Neoptera</taxon>
        <taxon>Endopterygota</taxon>
        <taxon>Diptera</taxon>
        <taxon>Brachycera</taxon>
        <taxon>Muscomorpha</taxon>
        <taxon>Muscoidea</taxon>
        <taxon>Muscidae</taxon>
        <taxon>Musca</taxon>
    </lineage>
</organism>
<evidence type="ECO:0000313" key="6">
    <source>
        <dbReference type="Proteomes" id="UP001652621"/>
    </source>
</evidence>
<comment type="catalytic activity">
    <reaction evidence="2">
        <text>L-lysyl-[protein] + 2-oxoglutarate + O2 = 4-hydroxy-L-lysyl-[protein] + succinate + CO2</text>
        <dbReference type="Rhea" id="RHEA:57156"/>
        <dbReference type="Rhea" id="RHEA-COMP:9752"/>
        <dbReference type="Rhea" id="RHEA-COMP:15084"/>
        <dbReference type="ChEBI" id="CHEBI:15379"/>
        <dbReference type="ChEBI" id="CHEBI:16526"/>
        <dbReference type="ChEBI" id="CHEBI:16810"/>
        <dbReference type="ChEBI" id="CHEBI:29969"/>
        <dbReference type="ChEBI" id="CHEBI:30031"/>
        <dbReference type="ChEBI" id="CHEBI:141495"/>
    </reaction>
</comment>
<dbReference type="STRING" id="7370.A0A1I8MVX0"/>
<dbReference type="PANTHER" id="PTHR12480:SF6">
    <property type="entry name" value="2-OXOGLUTARATE AND IRON-DEPENDENT OXYGENASE JMJD4"/>
    <property type="match status" value="1"/>
</dbReference>
<dbReference type="InterPro" id="IPR003347">
    <property type="entry name" value="JmjC_dom"/>
</dbReference>
<feature type="region of interest" description="Disordered" evidence="4">
    <location>
        <begin position="364"/>
        <end position="392"/>
    </location>
</feature>
<gene>
    <name evidence="7" type="primary">LOC101888546</name>
</gene>
<dbReference type="GeneID" id="101888546"/>
<dbReference type="VEuPathDB" id="VectorBase:MDOMA2_019448"/>